<keyword evidence="2 4" id="KW-0812">Transmembrane</keyword>
<keyword evidence="3" id="KW-1185">Reference proteome</keyword>
<protein>
    <submittedName>
        <fullName evidence="4">Transmembrane protein 79</fullName>
    </submittedName>
</protein>
<feature type="region of interest" description="Disordered" evidence="1">
    <location>
        <begin position="1"/>
        <end position="51"/>
    </location>
</feature>
<feature type="transmembrane region" description="Helical" evidence="2">
    <location>
        <begin position="364"/>
        <end position="385"/>
    </location>
</feature>
<feature type="region of interest" description="Disordered" evidence="1">
    <location>
        <begin position="190"/>
        <end position="219"/>
    </location>
</feature>
<feature type="transmembrane region" description="Helical" evidence="2">
    <location>
        <begin position="392"/>
        <end position="413"/>
    </location>
</feature>
<gene>
    <name evidence="4" type="primary">tmem79b</name>
</gene>
<dbReference type="PANTHER" id="PTHR31004">
    <property type="entry name" value="TRANSMEMBRANE PROTEIN 79"/>
    <property type="match status" value="1"/>
</dbReference>
<dbReference type="GeneID" id="115818630"/>
<proteinExistence type="predicted"/>
<dbReference type="AlphaFoldDB" id="A0A6J2W150"/>
<reference evidence="4" key="1">
    <citation type="submission" date="2025-08" db="UniProtKB">
        <authorList>
            <consortium name="RefSeq"/>
        </authorList>
    </citation>
    <scope>IDENTIFICATION</scope>
</reference>
<evidence type="ECO:0000256" key="2">
    <source>
        <dbReference type="SAM" id="Phobius"/>
    </source>
</evidence>
<dbReference type="InterPro" id="IPR001129">
    <property type="entry name" value="Membr-assoc_MAPEG"/>
</dbReference>
<name>A0A6J2W150_CHACN</name>
<dbReference type="RefSeq" id="XP_030637913.1">
    <property type="nucleotide sequence ID" value="XM_030782053.1"/>
</dbReference>
<evidence type="ECO:0000313" key="4">
    <source>
        <dbReference type="RefSeq" id="XP_030637913.1"/>
    </source>
</evidence>
<keyword evidence="2" id="KW-1133">Transmembrane helix</keyword>
<dbReference type="CTD" id="100330782"/>
<dbReference type="GO" id="GO:0032588">
    <property type="term" value="C:trans-Golgi network membrane"/>
    <property type="evidence" value="ECO:0007669"/>
    <property type="project" value="TreeGrafter"/>
</dbReference>
<evidence type="ECO:0000256" key="1">
    <source>
        <dbReference type="SAM" id="MobiDB-lite"/>
    </source>
</evidence>
<feature type="compositionally biased region" description="Basic and acidic residues" evidence="1">
    <location>
        <begin position="120"/>
        <end position="146"/>
    </location>
</feature>
<dbReference type="OrthoDB" id="8887147at2759"/>
<feature type="transmembrane region" description="Helical" evidence="2">
    <location>
        <begin position="285"/>
        <end position="308"/>
    </location>
</feature>
<keyword evidence="2" id="KW-0472">Membrane</keyword>
<dbReference type="Proteomes" id="UP000504632">
    <property type="component" value="Chromosome 8"/>
</dbReference>
<sequence>MTEILSPNTEPIDKNPPELTAVPPVLTAEPQSPGWVTEGDTEKVGQGVNKADEGFDVYGKERMGLANSEASTLRLPVVEQPSGSRKDTSKSKARRREGKGSDAEGGSMRSDSASLRGRVSRTESEREFGTREKGNTGEGWKELMEEREREHELGLWDSRMGKDLEIEVEQVNSMPEKAAGVFSPVTIIHSSSVPGSPRESAPVWEGDTERSPFLGTGGSQPDAYYQDWSREAPSLSCGCTGTNRDGLKVGASVFTSALIFPLLVWGGYVFLPFDAPLLDSAPLRLVYTLRCSVFAVIPIVLGVLVLGVSRLRHRSLKPLCEGEAEPKGVNVHRRFVDDSISLFLLYFLQLAVMANYLGQGQLKLIPLLTIIFTFGRLVYWIAAAWGNSVRGFGYGFSFLPMVTMLVANLYFIFTVDSAGSIFAQDAASSSNQPPPVPYRQRFWG</sequence>
<feature type="transmembrane region" description="Helical" evidence="2">
    <location>
        <begin position="253"/>
        <end position="273"/>
    </location>
</feature>
<feature type="transmembrane region" description="Helical" evidence="2">
    <location>
        <begin position="340"/>
        <end position="358"/>
    </location>
</feature>
<dbReference type="GO" id="GO:0045055">
    <property type="term" value="P:regulated exocytosis"/>
    <property type="evidence" value="ECO:0007669"/>
    <property type="project" value="TreeGrafter"/>
</dbReference>
<dbReference type="InParanoid" id="A0A6J2W150"/>
<accession>A0A6J2W150</accession>
<evidence type="ECO:0000313" key="3">
    <source>
        <dbReference type="Proteomes" id="UP000504632"/>
    </source>
</evidence>
<dbReference type="PANTHER" id="PTHR31004:SF4">
    <property type="entry name" value="TRANSMEMBRANE PROTEIN 79"/>
    <property type="match status" value="1"/>
</dbReference>
<organism evidence="3 4">
    <name type="scientific">Chanos chanos</name>
    <name type="common">Milkfish</name>
    <name type="synonym">Mugil chanos</name>
    <dbReference type="NCBI Taxonomy" id="29144"/>
    <lineage>
        <taxon>Eukaryota</taxon>
        <taxon>Metazoa</taxon>
        <taxon>Chordata</taxon>
        <taxon>Craniata</taxon>
        <taxon>Vertebrata</taxon>
        <taxon>Euteleostomi</taxon>
        <taxon>Actinopterygii</taxon>
        <taxon>Neopterygii</taxon>
        <taxon>Teleostei</taxon>
        <taxon>Ostariophysi</taxon>
        <taxon>Gonorynchiformes</taxon>
        <taxon>Chanidae</taxon>
        <taxon>Chanos</taxon>
    </lineage>
</organism>
<feature type="region of interest" description="Disordered" evidence="1">
    <location>
        <begin position="66"/>
        <end position="146"/>
    </location>
</feature>
<dbReference type="Pfam" id="PF01124">
    <property type="entry name" value="MAPEG"/>
    <property type="match status" value="1"/>
</dbReference>
<dbReference type="GO" id="GO:0005765">
    <property type="term" value="C:lysosomal membrane"/>
    <property type="evidence" value="ECO:0007669"/>
    <property type="project" value="TreeGrafter"/>
</dbReference>